<accession>A0A934IA47</accession>
<reference evidence="2" key="1">
    <citation type="submission" date="2020-12" db="EMBL/GenBank/DDBJ databases">
        <title>Bacterial taxonomy.</title>
        <authorList>
            <person name="Pan X."/>
        </authorList>
    </citation>
    <scope>NUCLEOTIDE SEQUENCE</scope>
    <source>
        <strain evidence="2">KCTC 52957</strain>
    </source>
</reference>
<evidence type="ECO:0000313" key="2">
    <source>
        <dbReference type="EMBL" id="MBJ3763268.1"/>
    </source>
</evidence>
<evidence type="ECO:0000313" key="3">
    <source>
        <dbReference type="Proteomes" id="UP000642488"/>
    </source>
</evidence>
<keyword evidence="1" id="KW-0732">Signal</keyword>
<feature type="chain" id="PRO_5037612369" description="Peptidase inhibitor I78 family protein" evidence="1">
    <location>
        <begin position="23"/>
        <end position="93"/>
    </location>
</feature>
<keyword evidence="3" id="KW-1185">Reference proteome</keyword>
<gene>
    <name evidence="2" type="ORF">ILP92_10970</name>
</gene>
<dbReference type="RefSeq" id="WP_198916441.1">
    <property type="nucleotide sequence ID" value="NZ_JAEKPD010000009.1"/>
</dbReference>
<dbReference type="PROSITE" id="PS51257">
    <property type="entry name" value="PROKAR_LIPOPROTEIN"/>
    <property type="match status" value="1"/>
</dbReference>
<dbReference type="Gene3D" id="3.30.10.10">
    <property type="entry name" value="Trypsin Inhibitor V, subunit A"/>
    <property type="match status" value="1"/>
</dbReference>
<dbReference type="AlphaFoldDB" id="A0A934IA47"/>
<dbReference type="Pfam" id="PF11720">
    <property type="entry name" value="Inhibitor_I78"/>
    <property type="match status" value="1"/>
</dbReference>
<feature type="signal peptide" evidence="1">
    <location>
        <begin position="1"/>
        <end position="22"/>
    </location>
</feature>
<comment type="caution">
    <text evidence="2">The sequence shown here is derived from an EMBL/GenBank/DDBJ whole genome shotgun (WGS) entry which is preliminary data.</text>
</comment>
<sequence length="93" mass="9391">MRTALILPFLALAACQTSPADAPSASPVVAPAACGADRYQSFVGGPVAAAQQAAGQSITRVYAQGDPVTMDLIPERINFVTDGNGTVVQIACG</sequence>
<protein>
    <recommendedName>
        <fullName evidence="4">Peptidase inhibitor I78 family protein</fullName>
    </recommendedName>
</protein>
<evidence type="ECO:0008006" key="4">
    <source>
        <dbReference type="Google" id="ProtNLM"/>
    </source>
</evidence>
<name>A0A934IA47_9RHOB</name>
<dbReference type="Proteomes" id="UP000642488">
    <property type="component" value="Unassembled WGS sequence"/>
</dbReference>
<evidence type="ECO:0000256" key="1">
    <source>
        <dbReference type="SAM" id="SignalP"/>
    </source>
</evidence>
<proteinExistence type="predicted"/>
<dbReference type="InterPro" id="IPR021719">
    <property type="entry name" value="Prot_inh_I78"/>
</dbReference>
<dbReference type="EMBL" id="JAEKPD010000009">
    <property type="protein sequence ID" value="MBJ3763268.1"/>
    <property type="molecule type" value="Genomic_DNA"/>
</dbReference>
<organism evidence="2 3">
    <name type="scientific">Palleronia pontilimi</name>
    <dbReference type="NCBI Taxonomy" id="1964209"/>
    <lineage>
        <taxon>Bacteria</taxon>
        <taxon>Pseudomonadati</taxon>
        <taxon>Pseudomonadota</taxon>
        <taxon>Alphaproteobacteria</taxon>
        <taxon>Rhodobacterales</taxon>
        <taxon>Roseobacteraceae</taxon>
        <taxon>Palleronia</taxon>
    </lineage>
</organism>